<proteinExistence type="predicted"/>
<dbReference type="EMBL" id="JANPWB010000006">
    <property type="protein sequence ID" value="KAJ1179753.1"/>
    <property type="molecule type" value="Genomic_DNA"/>
</dbReference>
<evidence type="ECO:0000313" key="3">
    <source>
        <dbReference type="Proteomes" id="UP001066276"/>
    </source>
</evidence>
<name>A0AAV7TVU4_PLEWA</name>
<accession>A0AAV7TVU4</accession>
<gene>
    <name evidence="2" type="ORF">NDU88_004987</name>
</gene>
<keyword evidence="3" id="KW-1185">Reference proteome</keyword>
<reference evidence="2" key="1">
    <citation type="journal article" date="2022" name="bioRxiv">
        <title>Sequencing and chromosome-scale assembly of the giantPleurodeles waltlgenome.</title>
        <authorList>
            <person name="Brown T."/>
            <person name="Elewa A."/>
            <person name="Iarovenko S."/>
            <person name="Subramanian E."/>
            <person name="Araus A.J."/>
            <person name="Petzold A."/>
            <person name="Susuki M."/>
            <person name="Suzuki K.-i.T."/>
            <person name="Hayashi T."/>
            <person name="Toyoda A."/>
            <person name="Oliveira C."/>
            <person name="Osipova E."/>
            <person name="Leigh N.D."/>
            <person name="Simon A."/>
            <person name="Yun M.H."/>
        </authorList>
    </citation>
    <scope>NUCLEOTIDE SEQUENCE</scope>
    <source>
        <strain evidence="2">20211129_DDA</strain>
        <tissue evidence="2">Liver</tissue>
    </source>
</reference>
<evidence type="ECO:0000313" key="2">
    <source>
        <dbReference type="EMBL" id="KAJ1179753.1"/>
    </source>
</evidence>
<protein>
    <submittedName>
        <fullName evidence="2">Uncharacterized protein</fullName>
    </submittedName>
</protein>
<sequence>MDRYRAPITTRTTRARIHKRMLRGALFKLGRTTEPPMAVQTGRQRQQRREKKSKKNEKLKAHLYCRASMSRTQGVHKELRQHLDRLEHELKSPEGTLVDPRTIHTLEEIRYLLLEHADILEREQKYVDKNAKARAPERKSLALMTRHPRAANDILMIEDITGDCHQGTDHITDTFTRY</sequence>
<feature type="compositionally biased region" description="Basic residues" evidence="1">
    <location>
        <begin position="45"/>
        <end position="59"/>
    </location>
</feature>
<organism evidence="2 3">
    <name type="scientific">Pleurodeles waltl</name>
    <name type="common">Iberian ribbed newt</name>
    <dbReference type="NCBI Taxonomy" id="8319"/>
    <lineage>
        <taxon>Eukaryota</taxon>
        <taxon>Metazoa</taxon>
        <taxon>Chordata</taxon>
        <taxon>Craniata</taxon>
        <taxon>Vertebrata</taxon>
        <taxon>Euteleostomi</taxon>
        <taxon>Amphibia</taxon>
        <taxon>Batrachia</taxon>
        <taxon>Caudata</taxon>
        <taxon>Salamandroidea</taxon>
        <taxon>Salamandridae</taxon>
        <taxon>Pleurodelinae</taxon>
        <taxon>Pleurodeles</taxon>
    </lineage>
</organism>
<feature type="region of interest" description="Disordered" evidence="1">
    <location>
        <begin position="29"/>
        <end position="59"/>
    </location>
</feature>
<dbReference type="AlphaFoldDB" id="A0AAV7TVU4"/>
<comment type="caution">
    <text evidence="2">The sequence shown here is derived from an EMBL/GenBank/DDBJ whole genome shotgun (WGS) entry which is preliminary data.</text>
</comment>
<evidence type="ECO:0000256" key="1">
    <source>
        <dbReference type="SAM" id="MobiDB-lite"/>
    </source>
</evidence>
<dbReference type="Proteomes" id="UP001066276">
    <property type="component" value="Chromosome 3_2"/>
</dbReference>